<organism evidence="1 2">
    <name type="scientific">Diphasiastrum complanatum</name>
    <name type="common">Issler's clubmoss</name>
    <name type="synonym">Lycopodium complanatum</name>
    <dbReference type="NCBI Taxonomy" id="34168"/>
    <lineage>
        <taxon>Eukaryota</taxon>
        <taxon>Viridiplantae</taxon>
        <taxon>Streptophyta</taxon>
        <taxon>Embryophyta</taxon>
        <taxon>Tracheophyta</taxon>
        <taxon>Lycopodiopsida</taxon>
        <taxon>Lycopodiales</taxon>
        <taxon>Lycopodiaceae</taxon>
        <taxon>Lycopodioideae</taxon>
        <taxon>Diphasiastrum</taxon>
    </lineage>
</organism>
<evidence type="ECO:0000313" key="2">
    <source>
        <dbReference type="Proteomes" id="UP001162992"/>
    </source>
</evidence>
<sequence length="885" mass="97709">MSGREANIQAAMDDTIILDKNRGLSECHSNEYAGLQSRAFTLDQFLPGRQADMQPILHANRKLACERAAYAQSMINDWNLNEKRCPQESTPVSRVWASPSLYNLAEYDDYNNLSYHHPGYTGAGVFHNGGRTNVFETSNSGSQFPPILNERVSVFGHHSHDTYSLASLSNIYSRSPASLAGMRTPTGSSHRDLLSECGVDVEKLRPQEKQITLHEWFLIRAPSVITSTTNNTKKAGISLGGFVRFGSQDSQLVETSAIAERLEKCKLRTFDGTKIFLEGCIDQQNTIANGFSISVAHSFLTGFPFNWRYLLLETSVMTPSDGAKTIASSHFEEAHSFHQHVDGGAARIVGTNDLRLSQSRNVVPVSPLILFPEITCGNQERPVPQHEVGDVVPKSCAREAQGANHDHLDNKKFKMKEYMSSSLANGEEPQSPCGVSGAAQPRQFSNNFIKSTGQFTDGEVEDYRPASHDAVPNDPTTQRILGNADNVTHLYSLASPLTNGVDTVDGSRDRNHTIDTISIGASLDGKNTLTGVECNSDIDTEQVVYPDTASELAVKTNNHLITGLENHVADVPNIQDNSDLSHAELRSRENGASQVLCHHRPMRKFSKRLRKENTGSKEGTELVEQIHDIGQADLKRAKTSVKVSRKFRKPVEEEPCRLDGQKSQEACVDEASKIGLQKVATRRIMTRKASAKRALIQASEFLVPPQDCGHNEEHVDSAATVKENERSSGSEEAQVPSPDVECLHLPKIMKSQIYDDNLSKQKQAESKSTMKTRQKKSLILPPPLPSPRVNVSKDQVIQAYGLKMSRSGRLLVPPLAYWRNQSLAHDMDGGIIAIREGFEEPPSDTGCYNFKPPTMKTAVKLQEELCAAAADLVIHKRSKKNKKKL</sequence>
<dbReference type="Proteomes" id="UP001162992">
    <property type="component" value="Chromosome 7"/>
</dbReference>
<reference evidence="2" key="1">
    <citation type="journal article" date="2024" name="Proc. Natl. Acad. Sci. U.S.A.">
        <title>Extraordinary preservation of gene collinearity over three hundred million years revealed in homosporous lycophytes.</title>
        <authorList>
            <person name="Li C."/>
            <person name="Wickell D."/>
            <person name="Kuo L.Y."/>
            <person name="Chen X."/>
            <person name="Nie B."/>
            <person name="Liao X."/>
            <person name="Peng D."/>
            <person name="Ji J."/>
            <person name="Jenkins J."/>
            <person name="Williams M."/>
            <person name="Shu S."/>
            <person name="Plott C."/>
            <person name="Barry K."/>
            <person name="Rajasekar S."/>
            <person name="Grimwood J."/>
            <person name="Han X."/>
            <person name="Sun S."/>
            <person name="Hou Z."/>
            <person name="He W."/>
            <person name="Dai G."/>
            <person name="Sun C."/>
            <person name="Schmutz J."/>
            <person name="Leebens-Mack J.H."/>
            <person name="Li F.W."/>
            <person name="Wang L."/>
        </authorList>
    </citation>
    <scope>NUCLEOTIDE SEQUENCE [LARGE SCALE GENOMIC DNA]</scope>
    <source>
        <strain evidence="2">cv. PW_Plant_1</strain>
    </source>
</reference>
<keyword evidence="2" id="KW-1185">Reference proteome</keyword>
<evidence type="ECO:0000313" key="1">
    <source>
        <dbReference type="EMBL" id="KAJ7549569.1"/>
    </source>
</evidence>
<protein>
    <submittedName>
        <fullName evidence="1">Uncharacterized protein</fullName>
    </submittedName>
</protein>
<dbReference type="EMBL" id="CM055098">
    <property type="protein sequence ID" value="KAJ7549569.1"/>
    <property type="molecule type" value="Genomic_DNA"/>
</dbReference>
<gene>
    <name evidence="1" type="ORF">O6H91_07G059000</name>
</gene>
<accession>A0ACC2D5K8</accession>
<proteinExistence type="predicted"/>
<name>A0ACC2D5K8_DIPCM</name>
<comment type="caution">
    <text evidence="1">The sequence shown here is derived from an EMBL/GenBank/DDBJ whole genome shotgun (WGS) entry which is preliminary data.</text>
</comment>